<feature type="compositionally biased region" description="Low complexity" evidence="1">
    <location>
        <begin position="59"/>
        <end position="77"/>
    </location>
</feature>
<protein>
    <submittedName>
        <fullName evidence="2">Regulating synaptic membrane exocytosis-like protein</fullName>
    </submittedName>
</protein>
<name>A0A164QJR6_9CRUS</name>
<proteinExistence type="predicted"/>
<keyword evidence="3" id="KW-1185">Reference proteome</keyword>
<evidence type="ECO:0000256" key="1">
    <source>
        <dbReference type="SAM" id="MobiDB-lite"/>
    </source>
</evidence>
<feature type="compositionally biased region" description="Low complexity" evidence="1">
    <location>
        <begin position="94"/>
        <end position="107"/>
    </location>
</feature>
<dbReference type="EMBL" id="LRGB01002384">
    <property type="protein sequence ID" value="KZS07820.1"/>
    <property type="molecule type" value="Genomic_DNA"/>
</dbReference>
<sequence>MCIAAGTSGRKRKMGFGRKDKNAFSVHRSEEVMPHTLRHLVRQSSSLSSSEGLGDGESGEMMMMMRGTERSSSNSKTGGKGGGSSSSNKGGGSSNSNSRKTSPSPRRGPMSSAPSVESDGDGSRDKDG</sequence>
<evidence type="ECO:0000313" key="3">
    <source>
        <dbReference type="Proteomes" id="UP000076858"/>
    </source>
</evidence>
<accession>A0A164QJR6</accession>
<organism evidence="2 3">
    <name type="scientific">Daphnia magna</name>
    <dbReference type="NCBI Taxonomy" id="35525"/>
    <lineage>
        <taxon>Eukaryota</taxon>
        <taxon>Metazoa</taxon>
        <taxon>Ecdysozoa</taxon>
        <taxon>Arthropoda</taxon>
        <taxon>Crustacea</taxon>
        <taxon>Branchiopoda</taxon>
        <taxon>Diplostraca</taxon>
        <taxon>Cladocera</taxon>
        <taxon>Anomopoda</taxon>
        <taxon>Daphniidae</taxon>
        <taxon>Daphnia</taxon>
    </lineage>
</organism>
<comment type="caution">
    <text evidence="2">The sequence shown here is derived from an EMBL/GenBank/DDBJ whole genome shotgun (WGS) entry which is preliminary data.</text>
</comment>
<feature type="compositionally biased region" description="Gly residues" evidence="1">
    <location>
        <begin position="78"/>
        <end position="93"/>
    </location>
</feature>
<feature type="compositionally biased region" description="Basic and acidic residues" evidence="1">
    <location>
        <begin position="17"/>
        <end position="33"/>
    </location>
</feature>
<gene>
    <name evidence="2" type="ORF">APZ42_028183</name>
</gene>
<reference evidence="2 3" key="1">
    <citation type="submission" date="2016-03" db="EMBL/GenBank/DDBJ databases">
        <title>EvidentialGene: Evidence-directed Construction of Genes on Genomes.</title>
        <authorList>
            <person name="Gilbert D.G."/>
            <person name="Choi J.-H."/>
            <person name="Mockaitis K."/>
            <person name="Colbourne J."/>
            <person name="Pfrender M."/>
        </authorList>
    </citation>
    <scope>NUCLEOTIDE SEQUENCE [LARGE SCALE GENOMIC DNA]</scope>
    <source>
        <strain evidence="2 3">Xinb3</strain>
        <tissue evidence="2">Complete organism</tissue>
    </source>
</reference>
<dbReference type="Proteomes" id="UP000076858">
    <property type="component" value="Unassembled WGS sequence"/>
</dbReference>
<dbReference type="STRING" id="35525.A0A164QJR6"/>
<feature type="region of interest" description="Disordered" evidence="1">
    <location>
        <begin position="1"/>
        <end position="128"/>
    </location>
</feature>
<evidence type="ECO:0000313" key="2">
    <source>
        <dbReference type="EMBL" id="KZS07820.1"/>
    </source>
</evidence>
<dbReference type="AlphaFoldDB" id="A0A164QJR6"/>